<protein>
    <submittedName>
        <fullName evidence="6">U37-Nephitoxin-Nsp1b_1</fullName>
    </submittedName>
</protein>
<dbReference type="OrthoDB" id="6428149at2759"/>
<accession>A0A8X6TGI0</accession>
<evidence type="ECO:0000313" key="6">
    <source>
        <dbReference type="EMBL" id="GFT07262.1"/>
    </source>
</evidence>
<keyword evidence="2" id="KW-0646">Protease inhibitor</keyword>
<dbReference type="Pfam" id="PF00031">
    <property type="entry name" value="Cystatin"/>
    <property type="match status" value="1"/>
</dbReference>
<organism evidence="6 7">
    <name type="scientific">Nephila pilipes</name>
    <name type="common">Giant wood spider</name>
    <name type="synonym">Nephila maculata</name>
    <dbReference type="NCBI Taxonomy" id="299642"/>
    <lineage>
        <taxon>Eukaryota</taxon>
        <taxon>Metazoa</taxon>
        <taxon>Ecdysozoa</taxon>
        <taxon>Arthropoda</taxon>
        <taxon>Chelicerata</taxon>
        <taxon>Arachnida</taxon>
        <taxon>Araneae</taxon>
        <taxon>Araneomorphae</taxon>
        <taxon>Entelegynae</taxon>
        <taxon>Araneoidea</taxon>
        <taxon>Nephilidae</taxon>
        <taxon>Nephila</taxon>
    </lineage>
</organism>
<evidence type="ECO:0000313" key="7">
    <source>
        <dbReference type="Proteomes" id="UP000887013"/>
    </source>
</evidence>
<dbReference type="SMART" id="SM00043">
    <property type="entry name" value="CY"/>
    <property type="match status" value="1"/>
</dbReference>
<proteinExistence type="inferred from homology"/>
<dbReference type="InterPro" id="IPR000010">
    <property type="entry name" value="Cystatin_dom"/>
</dbReference>
<feature type="signal peptide" evidence="4">
    <location>
        <begin position="1"/>
        <end position="16"/>
    </location>
</feature>
<comment type="caution">
    <text evidence="6">The sequence shown here is derived from an EMBL/GenBank/DDBJ whole genome shotgun (WGS) entry which is preliminary data.</text>
</comment>
<evidence type="ECO:0000256" key="3">
    <source>
        <dbReference type="ARBA" id="ARBA00022704"/>
    </source>
</evidence>
<dbReference type="EMBL" id="BMAW01008173">
    <property type="protein sequence ID" value="GFT07262.1"/>
    <property type="molecule type" value="Genomic_DNA"/>
</dbReference>
<evidence type="ECO:0000256" key="1">
    <source>
        <dbReference type="ARBA" id="ARBA00009403"/>
    </source>
</evidence>
<name>A0A8X6TGI0_NEPPI</name>
<sequence length="130" mass="14636">MLKAILLISLVALAYGAFEKVDIDDEGVVAAAHAAAKSLSKQWPDRYHHRLVKVLRAKQEEFNGVTYQMDIIVGMTKCKKSEVEYEDAENCEFRDNVSTYKKCTVTISKDLNDNYKLKTSGCILASKNEI</sequence>
<comment type="similarity">
    <text evidence="1">Belongs to the cystatin family.</text>
</comment>
<feature type="chain" id="PRO_5036442375" evidence="4">
    <location>
        <begin position="17"/>
        <end position="130"/>
    </location>
</feature>
<dbReference type="SUPFAM" id="SSF54403">
    <property type="entry name" value="Cystatin/monellin"/>
    <property type="match status" value="1"/>
</dbReference>
<feature type="domain" description="Cystatin" evidence="5">
    <location>
        <begin position="13"/>
        <end position="123"/>
    </location>
</feature>
<dbReference type="InterPro" id="IPR046350">
    <property type="entry name" value="Cystatin_sf"/>
</dbReference>
<reference evidence="6" key="1">
    <citation type="submission" date="2020-08" db="EMBL/GenBank/DDBJ databases">
        <title>Multicomponent nature underlies the extraordinary mechanical properties of spider dragline silk.</title>
        <authorList>
            <person name="Kono N."/>
            <person name="Nakamura H."/>
            <person name="Mori M."/>
            <person name="Yoshida Y."/>
            <person name="Ohtoshi R."/>
            <person name="Malay A.D."/>
            <person name="Moran D.A.P."/>
            <person name="Tomita M."/>
            <person name="Numata K."/>
            <person name="Arakawa K."/>
        </authorList>
    </citation>
    <scope>NUCLEOTIDE SEQUENCE</scope>
</reference>
<dbReference type="PANTHER" id="PTHR46186:SF2">
    <property type="entry name" value="CYSTATIN"/>
    <property type="match status" value="1"/>
</dbReference>
<dbReference type="PANTHER" id="PTHR46186">
    <property type="entry name" value="CYSTATIN"/>
    <property type="match status" value="1"/>
</dbReference>
<dbReference type="Gene3D" id="3.10.450.10">
    <property type="match status" value="1"/>
</dbReference>
<dbReference type="AlphaFoldDB" id="A0A8X6TGI0"/>
<gene>
    <name evidence="6" type="ORF">NPIL_579091</name>
</gene>
<dbReference type="GO" id="GO:0004869">
    <property type="term" value="F:cysteine-type endopeptidase inhibitor activity"/>
    <property type="evidence" value="ECO:0007669"/>
    <property type="project" value="UniProtKB-KW"/>
</dbReference>
<keyword evidence="4" id="KW-0732">Signal</keyword>
<dbReference type="GO" id="GO:0005737">
    <property type="term" value="C:cytoplasm"/>
    <property type="evidence" value="ECO:0007669"/>
    <property type="project" value="TreeGrafter"/>
</dbReference>
<dbReference type="GO" id="GO:0031982">
    <property type="term" value="C:vesicle"/>
    <property type="evidence" value="ECO:0007669"/>
    <property type="project" value="TreeGrafter"/>
</dbReference>
<evidence type="ECO:0000256" key="4">
    <source>
        <dbReference type="SAM" id="SignalP"/>
    </source>
</evidence>
<evidence type="ECO:0000256" key="2">
    <source>
        <dbReference type="ARBA" id="ARBA00022690"/>
    </source>
</evidence>
<keyword evidence="7" id="KW-1185">Reference proteome</keyword>
<evidence type="ECO:0000259" key="5">
    <source>
        <dbReference type="SMART" id="SM00043"/>
    </source>
</evidence>
<dbReference type="Proteomes" id="UP000887013">
    <property type="component" value="Unassembled WGS sequence"/>
</dbReference>
<keyword evidence="3" id="KW-0789">Thiol protease inhibitor</keyword>
<dbReference type="GO" id="GO:0005615">
    <property type="term" value="C:extracellular space"/>
    <property type="evidence" value="ECO:0007669"/>
    <property type="project" value="TreeGrafter"/>
</dbReference>